<keyword evidence="3 6" id="KW-0812">Transmembrane</keyword>
<proteinExistence type="predicted"/>
<evidence type="ECO:0000313" key="7">
    <source>
        <dbReference type="EMBL" id="MFD1426968.1"/>
    </source>
</evidence>
<evidence type="ECO:0000256" key="2">
    <source>
        <dbReference type="ARBA" id="ARBA00022448"/>
    </source>
</evidence>
<feature type="transmembrane region" description="Helical" evidence="6">
    <location>
        <begin position="146"/>
        <end position="170"/>
    </location>
</feature>
<name>A0ABW4CAQ8_9BACL</name>
<evidence type="ECO:0000256" key="3">
    <source>
        <dbReference type="ARBA" id="ARBA00022692"/>
    </source>
</evidence>
<dbReference type="InterPro" id="IPR000515">
    <property type="entry name" value="MetI-like"/>
</dbReference>
<accession>A0ABW4CAQ8</accession>
<dbReference type="PANTHER" id="PTHR43839">
    <property type="entry name" value="OPPC IN A BINDING PROTEIN-DEPENDENT TRANSPORT SYSTEM"/>
    <property type="match status" value="1"/>
</dbReference>
<evidence type="ECO:0008006" key="9">
    <source>
        <dbReference type="Google" id="ProtNLM"/>
    </source>
</evidence>
<evidence type="ECO:0000256" key="6">
    <source>
        <dbReference type="SAM" id="Phobius"/>
    </source>
</evidence>
<evidence type="ECO:0000256" key="5">
    <source>
        <dbReference type="ARBA" id="ARBA00023136"/>
    </source>
</evidence>
<dbReference type="PROSITE" id="PS51257">
    <property type="entry name" value="PROKAR_LIPOPROTEIN"/>
    <property type="match status" value="1"/>
</dbReference>
<dbReference type="PANTHER" id="PTHR43839:SF3">
    <property type="entry name" value="OLIGOPEPTIDE ABC TRANSPORTER, PERMEASE PROTEIN"/>
    <property type="match status" value="1"/>
</dbReference>
<evidence type="ECO:0000256" key="1">
    <source>
        <dbReference type="ARBA" id="ARBA00004141"/>
    </source>
</evidence>
<organism evidence="7 8">
    <name type="scientific">Kroppenstedtia sanguinis</name>
    <dbReference type="NCBI Taxonomy" id="1380684"/>
    <lineage>
        <taxon>Bacteria</taxon>
        <taxon>Bacillati</taxon>
        <taxon>Bacillota</taxon>
        <taxon>Bacilli</taxon>
        <taxon>Bacillales</taxon>
        <taxon>Thermoactinomycetaceae</taxon>
        <taxon>Kroppenstedtia</taxon>
    </lineage>
</organism>
<feature type="transmembrane region" description="Helical" evidence="6">
    <location>
        <begin position="272"/>
        <end position="292"/>
    </location>
</feature>
<sequence length="309" mass="34452">MIKSWKIGVWIGGGMLAIFVLLACVGPTLTPYTPNEERAVEFKNVNGSTEVTVAPAPPSQEHWFGTDRYGRDLLTLYLYGLKYTVFVPVFIVFFQLLFGVCLGCWMGLSGRRPLVSHQLMGGLGSIPVIIVLYFLLYGLGTNTPVPILYLILFQSIILVVMGIGPVASAIQQRTEELKERLSFVASLHLGAPRQWLIRKHILPFLKEDILLLFLKNMISTLNLIGQLSVLGLFLGGSIKKESPGGLDYVSRSFETMGLVAQERAALMANHDWLILCPLGGYLLLLAAWYLLLSAIEKKVRRNYSQYPYI</sequence>
<keyword evidence="5 6" id="KW-0472">Membrane</keyword>
<comment type="subcellular location">
    <subcellularLocation>
        <location evidence="1">Membrane</location>
        <topology evidence="1">Multi-pass membrane protein</topology>
    </subcellularLocation>
</comment>
<comment type="caution">
    <text evidence="7">The sequence shown here is derived from an EMBL/GenBank/DDBJ whole genome shotgun (WGS) entry which is preliminary data.</text>
</comment>
<evidence type="ECO:0000256" key="4">
    <source>
        <dbReference type="ARBA" id="ARBA00022989"/>
    </source>
</evidence>
<evidence type="ECO:0000313" key="8">
    <source>
        <dbReference type="Proteomes" id="UP001597282"/>
    </source>
</evidence>
<feature type="transmembrane region" description="Helical" evidence="6">
    <location>
        <begin position="120"/>
        <end position="140"/>
    </location>
</feature>
<gene>
    <name evidence="7" type="ORF">ACFQ4Y_08455</name>
</gene>
<feature type="transmembrane region" description="Helical" evidence="6">
    <location>
        <begin position="85"/>
        <end position="108"/>
    </location>
</feature>
<dbReference type="Proteomes" id="UP001597282">
    <property type="component" value="Unassembled WGS sequence"/>
</dbReference>
<dbReference type="EMBL" id="JBHTNU010000006">
    <property type="protein sequence ID" value="MFD1426968.1"/>
    <property type="molecule type" value="Genomic_DNA"/>
</dbReference>
<dbReference type="RefSeq" id="WP_380164538.1">
    <property type="nucleotide sequence ID" value="NZ_JBHTNU010000006.1"/>
</dbReference>
<dbReference type="CDD" id="cd06261">
    <property type="entry name" value="TM_PBP2"/>
    <property type="match status" value="1"/>
</dbReference>
<feature type="transmembrane region" description="Helical" evidence="6">
    <location>
        <begin position="209"/>
        <end position="234"/>
    </location>
</feature>
<dbReference type="InterPro" id="IPR035906">
    <property type="entry name" value="MetI-like_sf"/>
</dbReference>
<keyword evidence="8" id="KW-1185">Reference proteome</keyword>
<keyword evidence="4 6" id="KW-1133">Transmembrane helix</keyword>
<reference evidence="8" key="1">
    <citation type="journal article" date="2019" name="Int. J. Syst. Evol. Microbiol.">
        <title>The Global Catalogue of Microorganisms (GCM) 10K type strain sequencing project: providing services to taxonomists for standard genome sequencing and annotation.</title>
        <authorList>
            <consortium name="The Broad Institute Genomics Platform"/>
            <consortium name="The Broad Institute Genome Sequencing Center for Infectious Disease"/>
            <person name="Wu L."/>
            <person name="Ma J."/>
        </authorList>
    </citation>
    <scope>NUCLEOTIDE SEQUENCE [LARGE SCALE GENOMIC DNA]</scope>
    <source>
        <strain evidence="8">S1</strain>
    </source>
</reference>
<feature type="transmembrane region" description="Helical" evidence="6">
    <location>
        <begin position="7"/>
        <end position="29"/>
    </location>
</feature>
<keyword evidence="2" id="KW-0813">Transport</keyword>
<protein>
    <recommendedName>
        <fullName evidence="9">ABC transporter permease subunit</fullName>
    </recommendedName>
</protein>
<dbReference type="SUPFAM" id="SSF161098">
    <property type="entry name" value="MetI-like"/>
    <property type="match status" value="1"/>
</dbReference>
<dbReference type="Gene3D" id="1.10.3720.10">
    <property type="entry name" value="MetI-like"/>
    <property type="match status" value="1"/>
</dbReference>